<feature type="domain" description="Type VI secretion system IcmF C-terminal" evidence="2">
    <location>
        <begin position="987"/>
        <end position="1080"/>
    </location>
</feature>
<evidence type="ECO:0000259" key="4">
    <source>
        <dbReference type="Pfam" id="PF14331"/>
    </source>
</evidence>
<dbReference type="InterPro" id="IPR010623">
    <property type="entry name" value="IcmF_C"/>
</dbReference>
<dbReference type="InterPro" id="IPR048677">
    <property type="entry name" value="TssM1_hel"/>
</dbReference>
<dbReference type="Pfam" id="PF06761">
    <property type="entry name" value="IcmF-related"/>
    <property type="match status" value="1"/>
</dbReference>
<dbReference type="PANTHER" id="PTHR36153:SF1">
    <property type="entry name" value="TYPE VI SECRETION SYSTEM COMPONENT TSSM1"/>
    <property type="match status" value="1"/>
</dbReference>
<protein>
    <submittedName>
        <fullName evidence="6">Secretion protein</fullName>
    </submittedName>
</protein>
<feature type="domain" description="IcmF-related" evidence="3">
    <location>
        <begin position="435"/>
        <end position="752"/>
    </location>
</feature>
<evidence type="ECO:0000259" key="5">
    <source>
        <dbReference type="Pfam" id="PF21070"/>
    </source>
</evidence>
<dbReference type="Pfam" id="PF21070">
    <property type="entry name" value="IcmF_helical"/>
    <property type="match status" value="1"/>
</dbReference>
<dbReference type="PANTHER" id="PTHR36153">
    <property type="entry name" value="INNER MEMBRANE PROTEIN-RELATED"/>
    <property type="match status" value="1"/>
</dbReference>
<comment type="caution">
    <text evidence="6">The sequence shown here is derived from an EMBL/GenBank/DDBJ whole genome shotgun (WGS) entry which is preliminary data.</text>
</comment>
<dbReference type="Pfam" id="PF06744">
    <property type="entry name" value="IcmF_C"/>
    <property type="match status" value="1"/>
</dbReference>
<feature type="domain" description="Type VI secretion system component TssM1 N-terminal" evidence="4">
    <location>
        <begin position="161"/>
        <end position="352"/>
    </location>
</feature>
<evidence type="ECO:0000256" key="1">
    <source>
        <dbReference type="SAM" id="Phobius"/>
    </source>
</evidence>
<evidence type="ECO:0000313" key="6">
    <source>
        <dbReference type="EMBL" id="GGI91823.1"/>
    </source>
</evidence>
<keyword evidence="1" id="KW-0812">Transmembrane</keyword>
<dbReference type="Proteomes" id="UP000630149">
    <property type="component" value="Unassembled WGS sequence"/>
</dbReference>
<reference evidence="6" key="1">
    <citation type="journal article" date="2014" name="Int. J. Syst. Evol. Microbiol.">
        <title>Complete genome sequence of Corynebacterium casei LMG S-19264T (=DSM 44701T), isolated from a smear-ripened cheese.</title>
        <authorList>
            <consortium name="US DOE Joint Genome Institute (JGI-PGF)"/>
            <person name="Walter F."/>
            <person name="Albersmeier A."/>
            <person name="Kalinowski J."/>
            <person name="Ruckert C."/>
        </authorList>
    </citation>
    <scope>NUCLEOTIDE SEQUENCE</scope>
    <source>
        <strain evidence="6">JCM 13919</strain>
    </source>
</reference>
<keyword evidence="1" id="KW-0472">Membrane</keyword>
<keyword evidence="1" id="KW-1133">Transmembrane helix</keyword>
<dbReference type="OrthoDB" id="9758229at2"/>
<feature type="transmembrane region" description="Helical" evidence="1">
    <location>
        <begin position="378"/>
        <end position="397"/>
    </location>
</feature>
<dbReference type="InterPro" id="IPR053156">
    <property type="entry name" value="T6SS_TssM-like"/>
</dbReference>
<keyword evidence="7" id="KW-1185">Reference proteome</keyword>
<dbReference type="InterPro" id="IPR025743">
    <property type="entry name" value="TssM1_N"/>
</dbReference>
<proteinExistence type="predicted"/>
<dbReference type="EMBL" id="BMOB01000012">
    <property type="protein sequence ID" value="GGI91823.1"/>
    <property type="molecule type" value="Genomic_DNA"/>
</dbReference>
<evidence type="ECO:0000259" key="3">
    <source>
        <dbReference type="Pfam" id="PF06761"/>
    </source>
</evidence>
<feature type="transmembrane region" description="Helical" evidence="1">
    <location>
        <begin position="42"/>
        <end position="62"/>
    </location>
</feature>
<dbReference type="RefSeq" id="WP_131777362.1">
    <property type="nucleotide sequence ID" value="NZ_BMOB01000012.1"/>
</dbReference>
<evidence type="ECO:0000259" key="2">
    <source>
        <dbReference type="Pfam" id="PF06744"/>
    </source>
</evidence>
<organism evidence="6 7">
    <name type="scientific">Legionella impletisoli</name>
    <dbReference type="NCBI Taxonomy" id="343510"/>
    <lineage>
        <taxon>Bacteria</taxon>
        <taxon>Pseudomonadati</taxon>
        <taxon>Pseudomonadota</taxon>
        <taxon>Gammaproteobacteria</taxon>
        <taxon>Legionellales</taxon>
        <taxon>Legionellaceae</taxon>
        <taxon>Legionella</taxon>
    </lineage>
</organism>
<evidence type="ECO:0000313" key="7">
    <source>
        <dbReference type="Proteomes" id="UP000630149"/>
    </source>
</evidence>
<name>A0A917JY18_9GAMM</name>
<accession>A0A917JY18</accession>
<dbReference type="AlphaFoldDB" id="A0A917JY18"/>
<dbReference type="InterPro" id="IPR009612">
    <property type="entry name" value="IcmF-rel"/>
</dbReference>
<gene>
    <name evidence="6" type="primary">icmF</name>
    <name evidence="6" type="ORF">GCM10007966_20630</name>
</gene>
<reference evidence="6" key="2">
    <citation type="submission" date="2020-09" db="EMBL/GenBank/DDBJ databases">
        <authorList>
            <person name="Sun Q."/>
            <person name="Ohkuma M."/>
        </authorList>
    </citation>
    <scope>NUCLEOTIDE SEQUENCE</scope>
    <source>
        <strain evidence="6">JCM 13919</strain>
    </source>
</reference>
<feature type="domain" description="Type VI secretion system component TssM1 helical" evidence="5">
    <location>
        <begin position="881"/>
        <end position="980"/>
    </location>
</feature>
<dbReference type="Pfam" id="PF14331">
    <property type="entry name" value="IcmF-related_N"/>
    <property type="match status" value="1"/>
</dbReference>
<sequence>MKQYVQLMNGMLSKKRLILAGIALLLFLLAFGVYTRSILRILMFIIGLSVFIGGVFSGRYFFKYGKPDWLRHFEFVLRNHWQHIKTFNWQKHLGRKASKANIPYYLIIGSPASSNTALLHELGRSAKKVTCQTAKETCSYDQWYLNERVLFDIPGSMLYNDENWLWFISELKKTKIKSRLKGMTLVISAESLSQEVNLQETILRQLNRFYEALHIKLPINLVITHCDSIEGFYSFIDSVNIESRKKVFGVIFAQHQCISSQLNQWIEQIYEGLYAALVKQLSLQRPNKTKAELLQFPQHFRQLSEALLEFVERLCQDSIYQEKIYLGGVYLTGQNSDAQSESYFVQELMSKQLFNQNLQVEPSYKRKKIKKWTHRSQLALVILMILSGFGSLISTYLTHATLLNNGKKLAESGLKALENPIDSFDLSELQPIAAHVFNLRHFKENQSSYQTLGISQVQSQLEVYDKILAKGLNLVYQGVKHKVMKDLQAYHEQWIRGNKEANSIIRGSYYTQFKLYLMLNYPQHIELDFASEAFASNWQAIRGNHSKQTHSKAILRSLSQTYLEYLKQLNLKERKQFATPNRALISIARQDLKTDSSVMNVFAEIEKQFKKTLGSLNAEALFGEEGVTLWQVNYRLPKFYSLNSYKKVIRPAFIKHARYDAKHDWVIHAPLHQLIQNEPQTIQSIHDKNGAQKMLNELNTLYFQNYEKEWSKFVSALKYTPIQFYEEAAQQLTLLEQEAGPFLKLFQTIHANFALKAFLPKEEQIPLPNYVKQKMNTWFEMTQTNLNSNSMLGPYLKQLSALQQETERLAIGQGLGQAAEQYVVHLLTGNGQETELYKTSMLVEKMMNRVSDVSVRKAMRNVLLSPVRTCYQALINETMRELQSEWKSKVLTTFKEQLASNFPFNHAGQDANLGLFINFFQPQDGVLSTFKQRLQPLVRREGGRYISRDWLGVSIPFSTAFLNHLAALDRLTQALFPNGKNDLTWRFSVYPIPISGVKEILLVSNGQSYPYRNGPQEWVSFNWPSSDMVDHESFIRITQSNNEVLMTREFIGPWGLFHLMHTAVRHSKQERGYRFQWILNHEGHSKMVQLVLANKNEIDPFELLLFNPLKLEESIT</sequence>